<name>A0A7S1M6N3_ALECA</name>
<accession>A0A7S1M6N3</accession>
<evidence type="ECO:0000313" key="4">
    <source>
        <dbReference type="EMBL" id="CAD9123125.1"/>
    </source>
</evidence>
<evidence type="ECO:0000256" key="1">
    <source>
        <dbReference type="ARBA" id="ARBA00022737"/>
    </source>
</evidence>
<keyword evidence="1" id="KW-0677">Repeat</keyword>
<proteinExistence type="predicted"/>
<feature type="domain" description="Apple" evidence="3">
    <location>
        <begin position="9"/>
        <end position="53"/>
    </location>
</feature>
<keyword evidence="2" id="KW-1015">Disulfide bond</keyword>
<sequence>MCGLIDVDVDYPGNDLGPAINSSSPEACCQTCARNEDCCAWTWVRRINLCFLKGRHPRSKLSKIQNSMTISGQPTQVQRGIPVVIREPGTSLLCWSLMLPYGYEREMLGMQYRRGLSIFKCDEYTVYSNESIVVAPGVITSVVQSDMHCEKGGEFKTALNTPIFMAVWTRIFKENRARFHDWIVKADADAVFFADRLRRVVMNHPEDDRGVYLNNCRMGMHGPLEVFSRNAVAAWEGARGRCIAHFSRLCNGDCKWGEDMFIDQCLWKVQLVRRDFEGRLLVEDHCAPPPDWWQCRNASVVAFHPFKNVDGYEQCAANAMSVGR</sequence>
<evidence type="ECO:0000256" key="2">
    <source>
        <dbReference type="ARBA" id="ARBA00023157"/>
    </source>
</evidence>
<dbReference type="CDD" id="cd01100">
    <property type="entry name" value="APPLE_Factor_XI_like"/>
    <property type="match status" value="1"/>
</dbReference>
<dbReference type="InterPro" id="IPR000177">
    <property type="entry name" value="Apple"/>
</dbReference>
<gene>
    <name evidence="4" type="ORF">ACAT0790_LOCUS18293</name>
</gene>
<dbReference type="Gene3D" id="3.50.4.10">
    <property type="entry name" value="Hepatocyte Growth Factor"/>
    <property type="match status" value="1"/>
</dbReference>
<dbReference type="InterPro" id="IPR003609">
    <property type="entry name" value="Pan_app"/>
</dbReference>
<dbReference type="GO" id="GO:0005576">
    <property type="term" value="C:extracellular region"/>
    <property type="evidence" value="ECO:0007669"/>
    <property type="project" value="InterPro"/>
</dbReference>
<dbReference type="EMBL" id="HBGE01030355">
    <property type="protein sequence ID" value="CAD9123125.1"/>
    <property type="molecule type" value="Transcribed_RNA"/>
</dbReference>
<dbReference type="GO" id="GO:0006508">
    <property type="term" value="P:proteolysis"/>
    <property type="evidence" value="ECO:0007669"/>
    <property type="project" value="InterPro"/>
</dbReference>
<dbReference type="Pfam" id="PF14295">
    <property type="entry name" value="PAN_4"/>
    <property type="match status" value="1"/>
</dbReference>
<organism evidence="4">
    <name type="scientific">Alexandrium catenella</name>
    <name type="common">Red tide dinoflagellate</name>
    <name type="synonym">Gonyaulax catenella</name>
    <dbReference type="NCBI Taxonomy" id="2925"/>
    <lineage>
        <taxon>Eukaryota</taxon>
        <taxon>Sar</taxon>
        <taxon>Alveolata</taxon>
        <taxon>Dinophyceae</taxon>
        <taxon>Gonyaulacales</taxon>
        <taxon>Pyrocystaceae</taxon>
        <taxon>Alexandrium</taxon>
    </lineage>
</organism>
<protein>
    <recommendedName>
        <fullName evidence="3">Apple domain-containing protein</fullName>
    </recommendedName>
</protein>
<reference evidence="4" key="1">
    <citation type="submission" date="2021-01" db="EMBL/GenBank/DDBJ databases">
        <authorList>
            <person name="Corre E."/>
            <person name="Pelletier E."/>
            <person name="Niang G."/>
            <person name="Scheremetjew M."/>
            <person name="Finn R."/>
            <person name="Kale V."/>
            <person name="Holt S."/>
            <person name="Cochrane G."/>
            <person name="Meng A."/>
            <person name="Brown T."/>
            <person name="Cohen L."/>
        </authorList>
    </citation>
    <scope>NUCLEOTIDE SEQUENCE</scope>
    <source>
        <strain evidence="4">OF101</strain>
    </source>
</reference>
<dbReference type="AlphaFoldDB" id="A0A7S1M6N3"/>
<evidence type="ECO:0000259" key="3">
    <source>
        <dbReference type="Pfam" id="PF14295"/>
    </source>
</evidence>